<gene>
    <name evidence="2" type="ORF">FPL22_00445</name>
</gene>
<evidence type="ECO:0000256" key="1">
    <source>
        <dbReference type="SAM" id="Phobius"/>
    </source>
</evidence>
<proteinExistence type="predicted"/>
<keyword evidence="1" id="KW-1133">Transmembrane helix</keyword>
<evidence type="ECO:0000313" key="2">
    <source>
        <dbReference type="EMBL" id="TSJ77808.1"/>
    </source>
</evidence>
<feature type="transmembrane region" description="Helical" evidence="1">
    <location>
        <begin position="42"/>
        <end position="65"/>
    </location>
</feature>
<feature type="transmembrane region" description="Helical" evidence="1">
    <location>
        <begin position="12"/>
        <end position="30"/>
    </location>
</feature>
<dbReference type="RefSeq" id="WP_144228150.1">
    <property type="nucleotide sequence ID" value="NZ_CBCRVV010000001.1"/>
</dbReference>
<feature type="transmembrane region" description="Helical" evidence="1">
    <location>
        <begin position="85"/>
        <end position="102"/>
    </location>
</feature>
<accession>A0A556QMC5</accession>
<dbReference type="OrthoDB" id="196100at2"/>
<evidence type="ECO:0000313" key="3">
    <source>
        <dbReference type="Proteomes" id="UP000315648"/>
    </source>
</evidence>
<keyword evidence="3" id="KW-1185">Reference proteome</keyword>
<dbReference type="AlphaFoldDB" id="A0A556QMC5"/>
<protein>
    <submittedName>
        <fullName evidence="2">Uncharacterized protein</fullName>
    </submittedName>
</protein>
<comment type="caution">
    <text evidence="2">The sequence shown here is derived from an EMBL/GenBank/DDBJ whole genome shotgun (WGS) entry which is preliminary data.</text>
</comment>
<dbReference type="EMBL" id="VMBG01000001">
    <property type="protein sequence ID" value="TSJ77808.1"/>
    <property type="molecule type" value="Genomic_DNA"/>
</dbReference>
<dbReference type="Proteomes" id="UP000315648">
    <property type="component" value="Unassembled WGS sequence"/>
</dbReference>
<sequence length="119" mass="12989">MNKTTAVLKNYYVLPCCLLLLNLVNSLVGYKAEMIAEPFLRTLTVIFLIICGASLVAFVVAPTIAMAVNTLQRGSRQGGGKVGETIFLLILGVGVFWCYYQLCNHGPAALLPAQWRNPK</sequence>
<organism evidence="2 3">
    <name type="scientific">Rariglobus hedericola</name>
    <dbReference type="NCBI Taxonomy" id="2597822"/>
    <lineage>
        <taxon>Bacteria</taxon>
        <taxon>Pseudomonadati</taxon>
        <taxon>Verrucomicrobiota</taxon>
        <taxon>Opitutia</taxon>
        <taxon>Opitutales</taxon>
        <taxon>Opitutaceae</taxon>
        <taxon>Rariglobus</taxon>
    </lineage>
</organism>
<keyword evidence="1" id="KW-0812">Transmembrane</keyword>
<keyword evidence="1" id="KW-0472">Membrane</keyword>
<name>A0A556QMC5_9BACT</name>
<reference evidence="2 3" key="1">
    <citation type="submission" date="2019-07" db="EMBL/GenBank/DDBJ databases">
        <title>Description of 53C-WASEF.</title>
        <authorList>
            <person name="Pitt A."/>
            <person name="Hahn M.W."/>
        </authorList>
    </citation>
    <scope>NUCLEOTIDE SEQUENCE [LARGE SCALE GENOMIC DNA]</scope>
    <source>
        <strain evidence="2 3">53C-WASEF</strain>
    </source>
</reference>